<sequence>MEIGILKRSGGRWKLNPQQLLEKSKKYMWLPFTQMSDYERDPLIIESGEGVVVKDIYGKEYLDGNSSLWLNVHGHRKAEIDEAIRKQLESIAHSTLLGAANVPSVLLAERLINIAPEGLTRVFYSDSGATAVEIAVKMAYQYWQNKGRSEKTKFVTLSNGYHGDTVGTMSVGSIDLYHKVYTSLLFDALVVPFPAVYRHPSGDAQTVCNESLQSLRELFEKRHSEIAGLTLEPLIQGAGGMNTMPRGYLKGVESLCREFDILLIADEVATGFGRTGKMFAVEHEGVRPDLMTVAKGLTGGYLPVAATLATEQVYDAFYGEYEEMKTFFHGHSYTGNQLGCAAALANLDIFERERLVEQASDKAKLLSELLHDLGELDHVGDIRQCGLICGIELVQDQKTKVPFPFKWRVGYRSTLKMRELGMLTRPLGDVIVFMPPLAATEEQLGEMVRILKEGIVWATTFQYGATTN</sequence>
<dbReference type="GO" id="GO:0004015">
    <property type="term" value="F:adenosylmethionine-8-amino-7-oxononanoate transaminase activity"/>
    <property type="evidence" value="ECO:0007669"/>
    <property type="project" value="UniProtKB-EC"/>
</dbReference>
<dbReference type="PANTHER" id="PTHR42684:SF17">
    <property type="entry name" value="ADENOSYLMETHIONINE-8-AMINO-7-OXONONANOATE AMINOTRANSFERASE"/>
    <property type="match status" value="1"/>
</dbReference>
<evidence type="ECO:0000256" key="7">
    <source>
        <dbReference type="HAMAP-Rule" id="MF_00834"/>
    </source>
</evidence>
<dbReference type="InterPro" id="IPR049704">
    <property type="entry name" value="Aminotrans_3_PPA_site"/>
</dbReference>
<evidence type="ECO:0000256" key="2">
    <source>
        <dbReference type="ARBA" id="ARBA00022576"/>
    </source>
</evidence>
<dbReference type="HAMAP" id="MF_00834">
    <property type="entry name" value="BioA"/>
    <property type="match status" value="1"/>
</dbReference>
<evidence type="ECO:0000256" key="1">
    <source>
        <dbReference type="ARBA" id="ARBA00001933"/>
    </source>
</evidence>
<dbReference type="InterPro" id="IPR005815">
    <property type="entry name" value="BioA"/>
</dbReference>
<keyword evidence="6 7" id="KW-0663">Pyridoxal phosphate</keyword>
<dbReference type="InterPro" id="IPR015422">
    <property type="entry name" value="PyrdxlP-dep_Trfase_small"/>
</dbReference>
<dbReference type="InterPro" id="IPR015421">
    <property type="entry name" value="PyrdxlP-dep_Trfase_major"/>
</dbReference>
<evidence type="ECO:0000256" key="3">
    <source>
        <dbReference type="ARBA" id="ARBA00022679"/>
    </source>
</evidence>
<comment type="subcellular location">
    <subcellularLocation>
        <location evidence="7">Cytoplasm</location>
    </subcellularLocation>
</comment>
<comment type="pathway">
    <text evidence="7">Cofactor biosynthesis; biotin biosynthesis; 7,8-diaminononanoate from 8-amino-7-oxononanoate (SAM route): step 1/1.</text>
</comment>
<comment type="catalytic activity">
    <reaction evidence="7">
        <text>(8S)-8-amino-7-oxononanoate + S-adenosyl-L-methionine = S-adenosyl-4-methylsulfanyl-2-oxobutanoate + (7R,8S)-7,8-diammoniononanoate</text>
        <dbReference type="Rhea" id="RHEA:16861"/>
        <dbReference type="ChEBI" id="CHEBI:16490"/>
        <dbReference type="ChEBI" id="CHEBI:59789"/>
        <dbReference type="ChEBI" id="CHEBI:149468"/>
        <dbReference type="ChEBI" id="CHEBI:149469"/>
        <dbReference type="EC" id="2.6.1.62"/>
    </reaction>
</comment>
<dbReference type="InterPro" id="IPR015424">
    <property type="entry name" value="PyrdxlP-dep_Trfase"/>
</dbReference>
<keyword evidence="4 7" id="KW-0949">S-adenosyl-L-methionine</keyword>
<keyword evidence="3 7" id="KW-0808">Transferase</keyword>
<gene>
    <name evidence="7 8" type="primary">bioA</name>
    <name evidence="8" type="ORF">ACFPRA_14055</name>
</gene>
<feature type="binding site" evidence="7">
    <location>
        <position position="425"/>
    </location>
    <ligand>
        <name>substrate</name>
    </ligand>
</feature>
<dbReference type="PROSITE" id="PS00600">
    <property type="entry name" value="AA_TRANSFER_CLASS_3"/>
    <property type="match status" value="1"/>
</dbReference>
<name>A0ABW0TKP6_9BACL</name>
<comment type="similarity">
    <text evidence="7">Belongs to the class-III pyridoxal-phosphate-dependent aminotransferase family. BioA subfamily.</text>
</comment>
<dbReference type="EC" id="2.6.1.62" evidence="7"/>
<comment type="subunit">
    <text evidence="7">Homodimer.</text>
</comment>
<comment type="caution">
    <text evidence="8">The sequence shown here is derived from an EMBL/GenBank/DDBJ whole genome shotgun (WGS) entry which is preliminary data.</text>
</comment>
<dbReference type="InterPro" id="IPR005814">
    <property type="entry name" value="Aminotrans_3"/>
</dbReference>
<comment type="cofactor">
    <cofactor evidence="1 7">
        <name>pyridoxal 5'-phosphate</name>
        <dbReference type="ChEBI" id="CHEBI:597326"/>
    </cofactor>
</comment>
<dbReference type="Gene3D" id="3.90.1150.10">
    <property type="entry name" value="Aspartate Aminotransferase, domain 1"/>
    <property type="match status" value="1"/>
</dbReference>
<keyword evidence="5 7" id="KW-0093">Biotin biosynthesis</keyword>
<comment type="caution">
    <text evidence="7">Lacks conserved residue(s) required for the propagation of feature annotation.</text>
</comment>
<evidence type="ECO:0000256" key="4">
    <source>
        <dbReference type="ARBA" id="ARBA00022691"/>
    </source>
</evidence>
<dbReference type="CDD" id="cd00610">
    <property type="entry name" value="OAT_like"/>
    <property type="match status" value="1"/>
</dbReference>
<organism evidence="8 9">
    <name type="scientific">Sporosarcina soli</name>
    <dbReference type="NCBI Taxonomy" id="334736"/>
    <lineage>
        <taxon>Bacteria</taxon>
        <taxon>Bacillati</taxon>
        <taxon>Bacillota</taxon>
        <taxon>Bacilli</taxon>
        <taxon>Bacillales</taxon>
        <taxon>Caryophanaceae</taxon>
        <taxon>Sporosarcina</taxon>
    </lineage>
</organism>
<protein>
    <recommendedName>
        <fullName evidence="7">Adenosylmethionine-8-amino-7-oxononanoate aminotransferase</fullName>
        <ecNumber evidence="7">2.6.1.62</ecNumber>
    </recommendedName>
    <alternativeName>
        <fullName evidence="7">7,8-diamino-pelargonic acid aminotransferase</fullName>
        <shortName evidence="7">DAPA AT</shortName>
        <shortName evidence="7">DAPA aminotransferase</shortName>
    </alternativeName>
    <alternativeName>
        <fullName evidence="7">7,8-diaminononanoate synthase</fullName>
        <shortName evidence="7">DANS</shortName>
    </alternativeName>
    <alternativeName>
        <fullName evidence="7">Diaminopelargonic acid synthase</fullName>
    </alternativeName>
</protein>
<dbReference type="RefSeq" id="WP_381436438.1">
    <property type="nucleotide sequence ID" value="NZ_JBHSNO010000007.1"/>
</dbReference>
<feature type="binding site" evidence="7">
    <location>
        <position position="266"/>
    </location>
    <ligand>
        <name>pyridoxal 5'-phosphate</name>
        <dbReference type="ChEBI" id="CHEBI:597326"/>
    </ligand>
</feature>
<feature type="modified residue" description="N6-(pyridoxal phosphate)lysine" evidence="7">
    <location>
        <position position="295"/>
    </location>
</feature>
<evidence type="ECO:0000256" key="6">
    <source>
        <dbReference type="ARBA" id="ARBA00022898"/>
    </source>
</evidence>
<comment type="function">
    <text evidence="7">Catalyzes the transfer of the alpha-amino group from S-adenosyl-L-methionine (SAM) to 7-keto-8-aminopelargonic acid (KAPA) to form 7,8-diaminopelargonic acid (DAPA). It is the only aminotransferase known to utilize SAM as an amino donor.</text>
</comment>
<feature type="binding site" evidence="7">
    <location>
        <begin position="128"/>
        <end position="129"/>
    </location>
    <ligand>
        <name>pyridoxal 5'-phosphate</name>
        <dbReference type="ChEBI" id="CHEBI:597326"/>
    </ligand>
</feature>
<dbReference type="Gene3D" id="3.40.640.10">
    <property type="entry name" value="Type I PLP-dependent aspartate aminotransferase-like (Major domain)"/>
    <property type="match status" value="1"/>
</dbReference>
<feature type="site" description="Participates in the substrate recognition with KAPA and in a stacking interaction with the adenine ring of SAM" evidence="7">
    <location>
        <position position="32"/>
    </location>
</feature>
<feature type="binding site" evidence="7">
    <location>
        <position position="295"/>
    </location>
    <ligand>
        <name>substrate</name>
    </ligand>
</feature>
<accession>A0ABW0TKP6</accession>
<feature type="binding site" evidence="7">
    <location>
        <position position="330"/>
    </location>
    <ligand>
        <name>substrate</name>
    </ligand>
</feature>
<evidence type="ECO:0000313" key="9">
    <source>
        <dbReference type="Proteomes" id="UP001596109"/>
    </source>
</evidence>
<proteinExistence type="inferred from homology"/>
<feature type="binding site" evidence="7">
    <location>
        <begin position="331"/>
        <end position="332"/>
    </location>
    <ligand>
        <name>pyridoxal 5'-phosphate</name>
        <dbReference type="ChEBI" id="CHEBI:597326"/>
    </ligand>
</feature>
<keyword evidence="2 7" id="KW-0032">Aminotransferase</keyword>
<dbReference type="NCBIfam" id="TIGR00508">
    <property type="entry name" value="bioA"/>
    <property type="match status" value="1"/>
</dbReference>
<dbReference type="Proteomes" id="UP001596109">
    <property type="component" value="Unassembled WGS sequence"/>
</dbReference>
<keyword evidence="7" id="KW-0963">Cytoplasm</keyword>
<dbReference type="Pfam" id="PF00202">
    <property type="entry name" value="Aminotran_3"/>
    <property type="match status" value="1"/>
</dbReference>
<reference evidence="9" key="1">
    <citation type="journal article" date="2019" name="Int. J. Syst. Evol. Microbiol.">
        <title>The Global Catalogue of Microorganisms (GCM) 10K type strain sequencing project: providing services to taxonomists for standard genome sequencing and annotation.</title>
        <authorList>
            <consortium name="The Broad Institute Genomics Platform"/>
            <consortium name="The Broad Institute Genome Sequencing Center for Infectious Disease"/>
            <person name="Wu L."/>
            <person name="Ma J."/>
        </authorList>
    </citation>
    <scope>NUCLEOTIDE SEQUENCE [LARGE SCALE GENOMIC DNA]</scope>
    <source>
        <strain evidence="9">CGMCC 4.1434</strain>
    </source>
</reference>
<evidence type="ECO:0000313" key="8">
    <source>
        <dbReference type="EMBL" id="MFC5590026.1"/>
    </source>
</evidence>
<dbReference type="EMBL" id="JBHSNO010000007">
    <property type="protein sequence ID" value="MFC5590026.1"/>
    <property type="molecule type" value="Genomic_DNA"/>
</dbReference>
<evidence type="ECO:0000256" key="5">
    <source>
        <dbReference type="ARBA" id="ARBA00022756"/>
    </source>
</evidence>
<dbReference type="PANTHER" id="PTHR42684">
    <property type="entry name" value="ADENOSYLMETHIONINE-8-AMINO-7-OXONONANOATE AMINOTRANSFERASE"/>
    <property type="match status" value="1"/>
</dbReference>
<feature type="binding site" evidence="7">
    <location>
        <position position="161"/>
    </location>
    <ligand>
        <name>substrate</name>
    </ligand>
</feature>
<keyword evidence="9" id="KW-1185">Reference proteome</keyword>
<dbReference type="SUPFAM" id="SSF53383">
    <property type="entry name" value="PLP-dependent transferases"/>
    <property type="match status" value="1"/>
</dbReference>